<organism evidence="7 8">
    <name type="scientific">Candidatus Coproplasma avicola</name>
    <dbReference type="NCBI Taxonomy" id="2840744"/>
    <lineage>
        <taxon>Bacteria</taxon>
        <taxon>Bacillati</taxon>
        <taxon>Bacillota</taxon>
        <taxon>Clostridia</taxon>
        <taxon>Eubacteriales</taxon>
        <taxon>Candidatus Coproplasma</taxon>
    </lineage>
</organism>
<feature type="transmembrane region" description="Helical" evidence="6">
    <location>
        <begin position="302"/>
        <end position="322"/>
    </location>
</feature>
<evidence type="ECO:0000256" key="2">
    <source>
        <dbReference type="ARBA" id="ARBA00022475"/>
    </source>
</evidence>
<comment type="caution">
    <text evidence="7">The sequence shown here is derived from an EMBL/GenBank/DDBJ whole genome shotgun (WGS) entry which is preliminary data.</text>
</comment>
<feature type="transmembrane region" description="Helical" evidence="6">
    <location>
        <begin position="217"/>
        <end position="237"/>
    </location>
</feature>
<evidence type="ECO:0000256" key="1">
    <source>
        <dbReference type="ARBA" id="ARBA00004651"/>
    </source>
</evidence>
<dbReference type="Proteomes" id="UP000823913">
    <property type="component" value="Unassembled WGS sequence"/>
</dbReference>
<gene>
    <name evidence="7" type="ORF">IAB94_05415</name>
</gene>
<dbReference type="InterPro" id="IPR002797">
    <property type="entry name" value="Polysacc_synth"/>
</dbReference>
<dbReference type="PANTHER" id="PTHR30250:SF21">
    <property type="entry name" value="LIPID II FLIPPASE MURJ"/>
    <property type="match status" value="1"/>
</dbReference>
<feature type="transmembrane region" description="Helical" evidence="6">
    <location>
        <begin position="81"/>
        <end position="105"/>
    </location>
</feature>
<evidence type="ECO:0000256" key="6">
    <source>
        <dbReference type="SAM" id="Phobius"/>
    </source>
</evidence>
<keyword evidence="4 6" id="KW-1133">Transmembrane helix</keyword>
<dbReference type="GO" id="GO:0005886">
    <property type="term" value="C:plasma membrane"/>
    <property type="evidence" value="ECO:0007669"/>
    <property type="project" value="UniProtKB-SubCell"/>
</dbReference>
<feature type="transmembrane region" description="Helical" evidence="6">
    <location>
        <begin position="173"/>
        <end position="196"/>
    </location>
</feature>
<evidence type="ECO:0000313" key="8">
    <source>
        <dbReference type="Proteomes" id="UP000823913"/>
    </source>
</evidence>
<protein>
    <submittedName>
        <fullName evidence="7">Oligosaccharide flippase family protein</fullName>
    </submittedName>
</protein>
<evidence type="ECO:0000256" key="4">
    <source>
        <dbReference type="ARBA" id="ARBA00022989"/>
    </source>
</evidence>
<keyword evidence="5 6" id="KW-0472">Membrane</keyword>
<feature type="transmembrane region" description="Helical" evidence="6">
    <location>
        <begin position="381"/>
        <end position="400"/>
    </location>
</feature>
<proteinExistence type="predicted"/>
<feature type="transmembrane region" description="Helical" evidence="6">
    <location>
        <begin position="406"/>
        <end position="425"/>
    </location>
</feature>
<reference evidence="7" key="1">
    <citation type="submission" date="2020-10" db="EMBL/GenBank/DDBJ databases">
        <authorList>
            <person name="Gilroy R."/>
        </authorList>
    </citation>
    <scope>NUCLEOTIDE SEQUENCE</scope>
    <source>
        <strain evidence="7">ChiW16-3235</strain>
    </source>
</reference>
<evidence type="ECO:0000256" key="5">
    <source>
        <dbReference type="ARBA" id="ARBA00023136"/>
    </source>
</evidence>
<evidence type="ECO:0000256" key="3">
    <source>
        <dbReference type="ARBA" id="ARBA00022692"/>
    </source>
</evidence>
<dbReference type="EMBL" id="DVHK01000111">
    <property type="protein sequence ID" value="HIR67465.1"/>
    <property type="molecule type" value="Genomic_DNA"/>
</dbReference>
<dbReference type="AlphaFoldDB" id="A0A9D1E6Q1"/>
<keyword evidence="2" id="KW-1003">Cell membrane</keyword>
<feature type="transmembrane region" description="Helical" evidence="6">
    <location>
        <begin position="46"/>
        <end position="69"/>
    </location>
</feature>
<accession>A0A9D1E6Q1</accession>
<feature type="transmembrane region" description="Helical" evidence="6">
    <location>
        <begin position="12"/>
        <end position="34"/>
    </location>
</feature>
<feature type="transmembrane region" description="Helical" evidence="6">
    <location>
        <begin position="117"/>
        <end position="135"/>
    </location>
</feature>
<feature type="transmembrane region" description="Helical" evidence="6">
    <location>
        <begin position="257"/>
        <end position="281"/>
    </location>
</feature>
<dbReference type="PANTHER" id="PTHR30250">
    <property type="entry name" value="PST FAMILY PREDICTED COLANIC ACID TRANSPORTER"/>
    <property type="match status" value="1"/>
</dbReference>
<evidence type="ECO:0000313" key="7">
    <source>
        <dbReference type="EMBL" id="HIR67465.1"/>
    </source>
</evidence>
<sequence length="450" mass="47447">MKQSYLKGAMTISAGGFISKLLGAVYRIPLIAFLGGGGMGIYQMVYPLYCILLTISASGIPTGIARIISSRQCPFAERPAMRLYGAIGVAGSLLMFILAAPLARAQGEPAVELCCKLLAPSVFFVSVISVVRGYFQGRGNMFPTAATEVAEQVIKVALGSLLCYIFRGDAVRGVAAAIIAVTISELLSACYAAVLYARSKKCPVPLFYRPADYFGIILKYTVPLTFTAIAMPLSQLIESIVVVALLRSAADNATALWGVFSGCAITLVNLPVSLTYGLAAAGVPKISPLAESGNMPAAKAQVARAMLITLAISLPCAIVLYVFCPLAADMFFSSLSKFERDLLISLVRVMSINAVTSSLVQTSSACITALGKPLYGTITQWITAALRVALSAALVAMANLSVTGAAISSNVCFLVAVLLNVWYIIGIRGSKNENHTHRIGNKGRRFNAVG</sequence>
<dbReference type="InterPro" id="IPR050833">
    <property type="entry name" value="Poly_Biosynth_Transport"/>
</dbReference>
<comment type="subcellular location">
    <subcellularLocation>
        <location evidence="1">Cell membrane</location>
        <topology evidence="1">Multi-pass membrane protein</topology>
    </subcellularLocation>
</comment>
<dbReference type="PIRSF" id="PIRSF038958">
    <property type="entry name" value="PG_synth_SpoVB"/>
    <property type="match status" value="1"/>
</dbReference>
<reference evidence="7" key="2">
    <citation type="journal article" date="2021" name="PeerJ">
        <title>Extensive microbial diversity within the chicken gut microbiome revealed by metagenomics and culture.</title>
        <authorList>
            <person name="Gilroy R."/>
            <person name="Ravi A."/>
            <person name="Getino M."/>
            <person name="Pursley I."/>
            <person name="Horton D.L."/>
            <person name="Alikhan N.F."/>
            <person name="Baker D."/>
            <person name="Gharbi K."/>
            <person name="Hall N."/>
            <person name="Watson M."/>
            <person name="Adriaenssens E.M."/>
            <person name="Foster-Nyarko E."/>
            <person name="Jarju S."/>
            <person name="Secka A."/>
            <person name="Antonio M."/>
            <person name="Oren A."/>
            <person name="Chaudhuri R.R."/>
            <person name="La Ragione R."/>
            <person name="Hildebrand F."/>
            <person name="Pallen M.J."/>
        </authorList>
    </citation>
    <scope>NUCLEOTIDE SEQUENCE</scope>
    <source>
        <strain evidence="7">ChiW16-3235</strain>
    </source>
</reference>
<dbReference type="InterPro" id="IPR024923">
    <property type="entry name" value="PG_synth_SpoVB"/>
</dbReference>
<keyword evidence="3 6" id="KW-0812">Transmembrane</keyword>
<dbReference type="Pfam" id="PF01943">
    <property type="entry name" value="Polysacc_synt"/>
    <property type="match status" value="1"/>
</dbReference>
<name>A0A9D1E6Q1_9FIRM</name>